<keyword evidence="3" id="KW-1185">Reference proteome</keyword>
<keyword evidence="1" id="KW-1133">Transmembrane helix</keyword>
<feature type="transmembrane region" description="Helical" evidence="1">
    <location>
        <begin position="111"/>
        <end position="131"/>
    </location>
</feature>
<dbReference type="InParanoid" id="A0A1Z5JV79"/>
<protein>
    <submittedName>
        <fullName evidence="2">Uncharacterized protein</fullName>
    </submittedName>
</protein>
<feature type="transmembrane region" description="Helical" evidence="1">
    <location>
        <begin position="181"/>
        <end position="197"/>
    </location>
</feature>
<dbReference type="Proteomes" id="UP000198406">
    <property type="component" value="Unassembled WGS sequence"/>
</dbReference>
<reference evidence="2 3" key="1">
    <citation type="journal article" date="2015" name="Plant Cell">
        <title>Oil accumulation by the oleaginous diatom Fistulifera solaris as revealed by the genome and transcriptome.</title>
        <authorList>
            <person name="Tanaka T."/>
            <person name="Maeda Y."/>
            <person name="Veluchamy A."/>
            <person name="Tanaka M."/>
            <person name="Abida H."/>
            <person name="Marechal E."/>
            <person name="Bowler C."/>
            <person name="Muto M."/>
            <person name="Sunaga Y."/>
            <person name="Tanaka M."/>
            <person name="Yoshino T."/>
            <person name="Taniguchi T."/>
            <person name="Fukuda Y."/>
            <person name="Nemoto M."/>
            <person name="Matsumoto M."/>
            <person name="Wong P.S."/>
            <person name="Aburatani S."/>
            <person name="Fujibuchi W."/>
        </authorList>
    </citation>
    <scope>NUCLEOTIDE SEQUENCE [LARGE SCALE GENOMIC DNA]</scope>
    <source>
        <strain evidence="2 3">JPCC DA0580</strain>
    </source>
</reference>
<keyword evidence="1" id="KW-0812">Transmembrane</keyword>
<evidence type="ECO:0000313" key="3">
    <source>
        <dbReference type="Proteomes" id="UP000198406"/>
    </source>
</evidence>
<accession>A0A1Z5JV79</accession>
<evidence type="ECO:0000313" key="2">
    <source>
        <dbReference type="EMBL" id="GAX17742.1"/>
    </source>
</evidence>
<proteinExistence type="predicted"/>
<gene>
    <name evidence="2" type="ORF">FisN_24Hh192</name>
</gene>
<dbReference type="EMBL" id="BDSP01000122">
    <property type="protein sequence ID" value="GAX17742.1"/>
    <property type="molecule type" value="Genomic_DNA"/>
</dbReference>
<feature type="transmembrane region" description="Helical" evidence="1">
    <location>
        <begin position="140"/>
        <end position="161"/>
    </location>
</feature>
<sequence length="250" mass="26997">MSQAASLPHNSVPAERVDDCYCCPYGSSHALPGILSGFALFFTLAVSGGCTFLRVSDAVPIDELFNNNPAGTVGAGIWFFEDVNAVGTDATSCIEYPEFFPTDTAFQFTRFFSTLSSFGGTALFVMLMIAACRDFSKSKYLMVVAAGFFAVSLVCMLQLILLASDLCKEASACEMGGNAKLIIITSLLWMLAGVMTAKMKRKPMPNRTNATMELPPHIYPPDDRSTALTEADPDEEIVVPNSQHSTHNLT</sequence>
<feature type="transmembrane region" description="Helical" evidence="1">
    <location>
        <begin position="34"/>
        <end position="55"/>
    </location>
</feature>
<name>A0A1Z5JV79_FISSO</name>
<dbReference type="AlphaFoldDB" id="A0A1Z5JV79"/>
<evidence type="ECO:0000256" key="1">
    <source>
        <dbReference type="SAM" id="Phobius"/>
    </source>
</evidence>
<keyword evidence="1" id="KW-0472">Membrane</keyword>
<comment type="caution">
    <text evidence="2">The sequence shown here is derived from an EMBL/GenBank/DDBJ whole genome shotgun (WGS) entry which is preliminary data.</text>
</comment>
<organism evidence="2 3">
    <name type="scientific">Fistulifera solaris</name>
    <name type="common">Oleaginous diatom</name>
    <dbReference type="NCBI Taxonomy" id="1519565"/>
    <lineage>
        <taxon>Eukaryota</taxon>
        <taxon>Sar</taxon>
        <taxon>Stramenopiles</taxon>
        <taxon>Ochrophyta</taxon>
        <taxon>Bacillariophyta</taxon>
        <taxon>Bacillariophyceae</taxon>
        <taxon>Bacillariophycidae</taxon>
        <taxon>Naviculales</taxon>
        <taxon>Naviculaceae</taxon>
        <taxon>Fistulifera</taxon>
    </lineage>
</organism>